<gene>
    <name evidence="1" type="ORF">O6H91_13G041800</name>
</gene>
<organism evidence="1 2">
    <name type="scientific">Diphasiastrum complanatum</name>
    <name type="common">Issler's clubmoss</name>
    <name type="synonym">Lycopodium complanatum</name>
    <dbReference type="NCBI Taxonomy" id="34168"/>
    <lineage>
        <taxon>Eukaryota</taxon>
        <taxon>Viridiplantae</taxon>
        <taxon>Streptophyta</taxon>
        <taxon>Embryophyta</taxon>
        <taxon>Tracheophyta</taxon>
        <taxon>Lycopodiopsida</taxon>
        <taxon>Lycopodiales</taxon>
        <taxon>Lycopodiaceae</taxon>
        <taxon>Lycopodioideae</taxon>
        <taxon>Diphasiastrum</taxon>
    </lineage>
</organism>
<comment type="caution">
    <text evidence="1">The sequence shown here is derived from an EMBL/GenBank/DDBJ whole genome shotgun (WGS) entry which is preliminary data.</text>
</comment>
<reference evidence="2" key="1">
    <citation type="journal article" date="2024" name="Proc. Natl. Acad. Sci. U.S.A.">
        <title>Extraordinary preservation of gene collinearity over three hundred million years revealed in homosporous lycophytes.</title>
        <authorList>
            <person name="Li C."/>
            <person name="Wickell D."/>
            <person name="Kuo L.Y."/>
            <person name="Chen X."/>
            <person name="Nie B."/>
            <person name="Liao X."/>
            <person name="Peng D."/>
            <person name="Ji J."/>
            <person name="Jenkins J."/>
            <person name="Williams M."/>
            <person name="Shu S."/>
            <person name="Plott C."/>
            <person name="Barry K."/>
            <person name="Rajasekar S."/>
            <person name="Grimwood J."/>
            <person name="Han X."/>
            <person name="Sun S."/>
            <person name="Hou Z."/>
            <person name="He W."/>
            <person name="Dai G."/>
            <person name="Sun C."/>
            <person name="Schmutz J."/>
            <person name="Leebens-Mack J.H."/>
            <person name="Li F.W."/>
            <person name="Wang L."/>
        </authorList>
    </citation>
    <scope>NUCLEOTIDE SEQUENCE [LARGE SCALE GENOMIC DNA]</scope>
    <source>
        <strain evidence="2">cv. PW_Plant_1</strain>
    </source>
</reference>
<keyword evidence="2" id="KW-1185">Reference proteome</keyword>
<dbReference type="Proteomes" id="UP001162992">
    <property type="component" value="Chromosome 13"/>
</dbReference>
<protein>
    <submittedName>
        <fullName evidence="1">Uncharacterized protein</fullName>
    </submittedName>
</protein>
<accession>A0ACC2BU91</accession>
<sequence length="164" mass="18312">MVPRPFERQVRFRPDLPKDVCNFCSQRGHRYFNCVLYHRQCVGNLERGLPPPRLNNRFNDHNVMQNPPQNPGGMNGLEQQAAVQVITMEEPPLIDVQAAVTHHKEKGKAIIREGTVEDIGHLILILVRWQRAPGGVATVASDTRAKFLARVGGYGCGLDHGICA</sequence>
<name>A0ACC2BU91_DIPCM</name>
<evidence type="ECO:0000313" key="2">
    <source>
        <dbReference type="Proteomes" id="UP001162992"/>
    </source>
</evidence>
<dbReference type="EMBL" id="CM055104">
    <property type="protein sequence ID" value="KAJ7533299.1"/>
    <property type="molecule type" value="Genomic_DNA"/>
</dbReference>
<proteinExistence type="predicted"/>
<evidence type="ECO:0000313" key="1">
    <source>
        <dbReference type="EMBL" id="KAJ7533299.1"/>
    </source>
</evidence>